<evidence type="ECO:0000313" key="3">
    <source>
        <dbReference type="Proteomes" id="UP000663860"/>
    </source>
</evidence>
<comment type="caution">
    <text evidence="2">The sequence shown here is derived from an EMBL/GenBank/DDBJ whole genome shotgun (WGS) entry which is preliminary data.</text>
</comment>
<dbReference type="Gene3D" id="1.20.1280.50">
    <property type="match status" value="1"/>
</dbReference>
<organism evidence="2 3">
    <name type="scientific">Adineta steineri</name>
    <dbReference type="NCBI Taxonomy" id="433720"/>
    <lineage>
        <taxon>Eukaryota</taxon>
        <taxon>Metazoa</taxon>
        <taxon>Spiralia</taxon>
        <taxon>Gnathifera</taxon>
        <taxon>Rotifera</taxon>
        <taxon>Eurotatoria</taxon>
        <taxon>Bdelloidea</taxon>
        <taxon>Adinetida</taxon>
        <taxon>Adinetidae</taxon>
        <taxon>Adineta</taxon>
    </lineage>
</organism>
<dbReference type="InterPro" id="IPR036047">
    <property type="entry name" value="F-box-like_dom_sf"/>
</dbReference>
<accession>A0A813M821</accession>
<dbReference type="SMART" id="SM00256">
    <property type="entry name" value="FBOX"/>
    <property type="match status" value="1"/>
</dbReference>
<dbReference type="EMBL" id="CAJNOE010000004">
    <property type="protein sequence ID" value="CAF0715542.1"/>
    <property type="molecule type" value="Genomic_DNA"/>
</dbReference>
<proteinExistence type="predicted"/>
<dbReference type="SUPFAM" id="SSF81383">
    <property type="entry name" value="F-box domain"/>
    <property type="match status" value="1"/>
</dbReference>
<gene>
    <name evidence="2" type="ORF">IZO911_LOCUS936</name>
</gene>
<evidence type="ECO:0000259" key="1">
    <source>
        <dbReference type="PROSITE" id="PS50181"/>
    </source>
</evidence>
<reference evidence="2" key="1">
    <citation type="submission" date="2021-02" db="EMBL/GenBank/DDBJ databases">
        <authorList>
            <person name="Nowell W R."/>
        </authorList>
    </citation>
    <scope>NUCLEOTIDE SEQUENCE</scope>
</reference>
<feature type="domain" description="F-box" evidence="1">
    <location>
        <begin position="3"/>
        <end position="51"/>
    </location>
</feature>
<dbReference type="Proteomes" id="UP000663860">
    <property type="component" value="Unassembled WGS sequence"/>
</dbReference>
<dbReference type="PROSITE" id="PS50181">
    <property type="entry name" value="FBOX"/>
    <property type="match status" value="1"/>
</dbReference>
<evidence type="ECO:0000313" key="2">
    <source>
        <dbReference type="EMBL" id="CAF0715542.1"/>
    </source>
</evidence>
<dbReference type="AlphaFoldDB" id="A0A813M821"/>
<dbReference type="InterPro" id="IPR001810">
    <property type="entry name" value="F-box_dom"/>
</dbReference>
<protein>
    <recommendedName>
        <fullName evidence="1">F-box domain-containing protein</fullName>
    </recommendedName>
</protein>
<dbReference type="SUPFAM" id="SSF52047">
    <property type="entry name" value="RNI-like"/>
    <property type="match status" value="1"/>
</dbReference>
<sequence length="563" mass="65701">MSTISLYTLPIELIHHIISNLDIQTTLSSFRNVCKRFYTIVNGYNNYVVDLSSISKIDFHYIFRMIPIENIISLTLSDGDMTPGQINLFMSLFNINQFVRLRSLTLIQIEKFDFNRFIQQMNTNSLNSLSTNIRKTDSITRNIEIIPFLSNHALVNLRKLDISMWSYDINNIIWPHQCTIQYLTIGHYVTFKQICKILSQLLNLRTLIIRNCILDVTDEPKMILSHIEKNTNLTSLTVKDSHLQMNQLELLLPLTPSLINLQLIGTVSSSDTILDGSRWEHFIQTKLPLLQSFVFFLRSKTEKNLNSTNIESLINNFRTMFWLKEKSWFVTCNYIDKTRTLRLYTIPICDTYLTYESNSDKIVSTTSNDTENETVIMNNVHEIEINLTQTMKTIKTQQITTRTRRLFCHLTALTLIIDEEWPFESNEFLLNLIDLSHLTTLELSVDFTHSSISDTIDNIGYLLKQTNNVHTLILSSHDSTTSIIERICSIIPHYVRHLDLFDINLDDIKILLERLKHLFSVSFTFSIEMPFSPTEIIEWLSKIRNFTYLDDKRSLSLWLGQIH</sequence>
<dbReference type="Pfam" id="PF00646">
    <property type="entry name" value="F-box"/>
    <property type="match status" value="1"/>
</dbReference>
<name>A0A813M821_9BILA</name>